<evidence type="ECO:0000313" key="1">
    <source>
        <dbReference type="EMBL" id="KAJ1685732.1"/>
    </source>
</evidence>
<dbReference type="InterPro" id="IPR053334">
    <property type="entry name" value="Chloroplast_Sensor_Kinase"/>
</dbReference>
<comment type="caution">
    <text evidence="1">The sequence shown here is derived from an EMBL/GenBank/DDBJ whole genome shotgun (WGS) entry which is preliminary data.</text>
</comment>
<reference evidence="1" key="1">
    <citation type="journal article" date="2022" name="Cell">
        <title>Repeat-based holocentromeres influence genome architecture and karyotype evolution.</title>
        <authorList>
            <person name="Hofstatter P.G."/>
            <person name="Thangavel G."/>
            <person name="Lux T."/>
            <person name="Neumann P."/>
            <person name="Vondrak T."/>
            <person name="Novak P."/>
            <person name="Zhang M."/>
            <person name="Costa L."/>
            <person name="Castellani M."/>
            <person name="Scott A."/>
            <person name="Toegelov H."/>
            <person name="Fuchs J."/>
            <person name="Mata-Sucre Y."/>
            <person name="Dias Y."/>
            <person name="Vanzela A.L.L."/>
            <person name="Huettel B."/>
            <person name="Almeida C.C.S."/>
            <person name="Simkova H."/>
            <person name="Souza G."/>
            <person name="Pedrosa-Harand A."/>
            <person name="Macas J."/>
            <person name="Mayer K.F.X."/>
            <person name="Houben A."/>
            <person name="Marques A."/>
        </authorList>
    </citation>
    <scope>NUCLEOTIDE SEQUENCE</scope>
    <source>
        <strain evidence="1">RhyBre1mFocal</strain>
    </source>
</reference>
<dbReference type="EMBL" id="JAMQYH010000005">
    <property type="protein sequence ID" value="KAJ1685732.1"/>
    <property type="molecule type" value="Genomic_DNA"/>
</dbReference>
<dbReference type="AlphaFoldDB" id="A0A9Q0C1V7"/>
<evidence type="ECO:0008006" key="3">
    <source>
        <dbReference type="Google" id="ProtNLM"/>
    </source>
</evidence>
<name>A0A9Q0C1V7_9POAL</name>
<protein>
    <recommendedName>
        <fullName evidence="3">Chloroplast sensor kinase, chloroplastic</fullName>
    </recommendedName>
</protein>
<dbReference type="PANTHER" id="PTHR48206">
    <property type="entry name" value="CHLOROPLAST SENSOR KINASE, CHLOROPLASTIC"/>
    <property type="match status" value="1"/>
</dbReference>
<accession>A0A9Q0C1V7</accession>
<dbReference type="InterPro" id="IPR036890">
    <property type="entry name" value="HATPase_C_sf"/>
</dbReference>
<sequence length="636" mass="70323">MLLMLYRLLQLISRASHPSTGYSLLSSSFPPFHTMLPSSHHHSRLSLRRLLPSFPNQHSHTRPLRRNHTRIRSVALPVANSKEDEELSPVSAAAVAAAIRRASPASPVEFTRRWPDEEAGKGGPLMPSSDFQRLCVEQLQLFRMVVTSDAILSVYVRPAGSYIMDQLELHRVMFFPGVDVSDSSDCVALVCNFSVVAGLRGAEAVLSKQELDFIPEYGAMVFPLVKHPFIVGFLVAEIPNLEPETRMSSESTQVDVPNLSQNHSSYEEPLGIQPYKEDLVKSCHITLEERSRAVMISQSLATAYVMDQKAMLLQQTSWQNNVRMGQLVEQIRGPLSSIRALAKMLTAYVKKSQIPYDIVEDILVQGDHMRDALQQIQDAVYLTKANIVRHNEDTMKRLNGQKANVSLNPLTPFLPDYNSEDEETENIIKFDSLVPSLSSEKQDIEIPMPPLWLAPLQQHDTRPCNVSEILKDLVGAAVVMAYKQNRSMELSGTSASLQVAVQESALRQALSNLIEGALLRTQIGGQVQIYAGGAPAGGALVLIDDDGPDMQYMTQMHSLTPFGTDLLAEGMLEDNMAWNFIAGLTVAREILESFGCVVRVISPRKVDSAFGTGGTRIELWLPSVQSSSLREGAHDA</sequence>
<keyword evidence="2" id="KW-1185">Reference proteome</keyword>
<organism evidence="1 2">
    <name type="scientific">Rhynchospora breviuscula</name>
    <dbReference type="NCBI Taxonomy" id="2022672"/>
    <lineage>
        <taxon>Eukaryota</taxon>
        <taxon>Viridiplantae</taxon>
        <taxon>Streptophyta</taxon>
        <taxon>Embryophyta</taxon>
        <taxon>Tracheophyta</taxon>
        <taxon>Spermatophyta</taxon>
        <taxon>Magnoliopsida</taxon>
        <taxon>Liliopsida</taxon>
        <taxon>Poales</taxon>
        <taxon>Cyperaceae</taxon>
        <taxon>Cyperoideae</taxon>
        <taxon>Rhynchosporeae</taxon>
        <taxon>Rhynchospora</taxon>
    </lineage>
</organism>
<dbReference type="Proteomes" id="UP001151287">
    <property type="component" value="Unassembled WGS sequence"/>
</dbReference>
<dbReference type="SUPFAM" id="SSF55874">
    <property type="entry name" value="ATPase domain of HSP90 chaperone/DNA topoisomerase II/histidine kinase"/>
    <property type="match status" value="1"/>
</dbReference>
<dbReference type="Gene3D" id="3.30.565.10">
    <property type="entry name" value="Histidine kinase-like ATPase, C-terminal domain"/>
    <property type="match status" value="1"/>
</dbReference>
<dbReference type="OrthoDB" id="43364at2759"/>
<dbReference type="PANTHER" id="PTHR48206:SF1">
    <property type="entry name" value="CHLOROPLAST SENSOR KINASE, CHLOROPLASTIC"/>
    <property type="match status" value="1"/>
</dbReference>
<proteinExistence type="predicted"/>
<evidence type="ECO:0000313" key="2">
    <source>
        <dbReference type="Proteomes" id="UP001151287"/>
    </source>
</evidence>
<gene>
    <name evidence="1" type="ORF">LUZ63_017122</name>
</gene>